<dbReference type="EMBL" id="QNRT01000005">
    <property type="protein sequence ID" value="RBP48674.1"/>
    <property type="molecule type" value="Genomic_DNA"/>
</dbReference>
<keyword evidence="5 8" id="KW-0378">Hydrolase</keyword>
<dbReference type="Proteomes" id="UP000253083">
    <property type="component" value="Unassembled WGS sequence"/>
</dbReference>
<name>A0A395JJ29_9GAMM</name>
<dbReference type="PANTHER" id="PTHR33653:SF1">
    <property type="entry name" value="RIBONUCLEASE VAPC2"/>
    <property type="match status" value="1"/>
</dbReference>
<dbReference type="InParanoid" id="A0A395JJ29"/>
<keyword evidence="6 8" id="KW-0460">Magnesium</keyword>
<dbReference type="InterPro" id="IPR050556">
    <property type="entry name" value="Type_II_TA_system_RNase"/>
</dbReference>
<organism evidence="10 11">
    <name type="scientific">Arenicella xantha</name>
    <dbReference type="NCBI Taxonomy" id="644221"/>
    <lineage>
        <taxon>Bacteria</taxon>
        <taxon>Pseudomonadati</taxon>
        <taxon>Pseudomonadota</taxon>
        <taxon>Gammaproteobacteria</taxon>
        <taxon>Arenicellales</taxon>
        <taxon>Arenicellaceae</taxon>
        <taxon>Arenicella</taxon>
    </lineage>
</organism>
<evidence type="ECO:0000256" key="3">
    <source>
        <dbReference type="ARBA" id="ARBA00022722"/>
    </source>
</evidence>
<gene>
    <name evidence="8" type="primary">vapC</name>
    <name evidence="10" type="ORF">DFR28_10512</name>
</gene>
<dbReference type="OrthoDB" id="9796690at2"/>
<dbReference type="InterPro" id="IPR029060">
    <property type="entry name" value="PIN-like_dom_sf"/>
</dbReference>
<protein>
    <recommendedName>
        <fullName evidence="8">Ribonuclease VapC</fullName>
        <shortName evidence="8">RNase VapC</shortName>
        <ecNumber evidence="8">3.1.-.-</ecNumber>
    </recommendedName>
    <alternativeName>
        <fullName evidence="8">Toxin VapC</fullName>
    </alternativeName>
</protein>
<evidence type="ECO:0000313" key="10">
    <source>
        <dbReference type="EMBL" id="RBP48674.1"/>
    </source>
</evidence>
<proteinExistence type="inferred from homology"/>
<evidence type="ECO:0000256" key="7">
    <source>
        <dbReference type="ARBA" id="ARBA00038093"/>
    </source>
</evidence>
<dbReference type="GO" id="GO:0016787">
    <property type="term" value="F:hydrolase activity"/>
    <property type="evidence" value="ECO:0007669"/>
    <property type="project" value="UniProtKB-KW"/>
</dbReference>
<dbReference type="Pfam" id="PF01850">
    <property type="entry name" value="PIN"/>
    <property type="match status" value="1"/>
</dbReference>
<keyword evidence="4 8" id="KW-0479">Metal-binding</keyword>
<accession>A0A395JJ29</accession>
<keyword evidence="3 8" id="KW-0540">Nuclease</keyword>
<comment type="cofactor">
    <cofactor evidence="1 8">
        <name>Mg(2+)</name>
        <dbReference type="ChEBI" id="CHEBI:18420"/>
    </cofactor>
</comment>
<comment type="caution">
    <text evidence="10">The sequence shown here is derived from an EMBL/GenBank/DDBJ whole genome shotgun (WGS) entry which is preliminary data.</text>
</comment>
<feature type="binding site" evidence="8">
    <location>
        <position position="96"/>
    </location>
    <ligand>
        <name>Mg(2+)</name>
        <dbReference type="ChEBI" id="CHEBI:18420"/>
    </ligand>
</feature>
<dbReference type="CDD" id="cd09881">
    <property type="entry name" value="PIN_VapC4-5_FitB-like"/>
    <property type="match status" value="1"/>
</dbReference>
<keyword evidence="10" id="KW-0255">Endonuclease</keyword>
<sequence>MIKYLLDTDMSIYTIKRKPHEVRRMFNVHAGAMAISTVTLGELLFGAENSSNPPKNIEIVDGFASRLHVLDYDEEAAKQFAQLKAELKDQMIGAYDIMIAAHARSRGFILVTNNTKEFERVQGLRIESWVHENS</sequence>
<evidence type="ECO:0000259" key="9">
    <source>
        <dbReference type="Pfam" id="PF01850"/>
    </source>
</evidence>
<keyword evidence="8" id="KW-0800">Toxin</keyword>
<dbReference type="SUPFAM" id="SSF88723">
    <property type="entry name" value="PIN domain-like"/>
    <property type="match status" value="1"/>
</dbReference>
<dbReference type="PANTHER" id="PTHR33653">
    <property type="entry name" value="RIBONUCLEASE VAPC2"/>
    <property type="match status" value="1"/>
</dbReference>
<dbReference type="HAMAP" id="MF_00265">
    <property type="entry name" value="VapC_Nob1"/>
    <property type="match status" value="1"/>
</dbReference>
<dbReference type="NCBIfam" id="NF010285">
    <property type="entry name" value="PRK13725.1"/>
    <property type="match status" value="1"/>
</dbReference>
<evidence type="ECO:0000256" key="8">
    <source>
        <dbReference type="HAMAP-Rule" id="MF_00265"/>
    </source>
</evidence>
<evidence type="ECO:0000256" key="6">
    <source>
        <dbReference type="ARBA" id="ARBA00022842"/>
    </source>
</evidence>
<evidence type="ECO:0000256" key="4">
    <source>
        <dbReference type="ARBA" id="ARBA00022723"/>
    </source>
</evidence>
<evidence type="ECO:0000256" key="2">
    <source>
        <dbReference type="ARBA" id="ARBA00022649"/>
    </source>
</evidence>
<evidence type="ECO:0000256" key="5">
    <source>
        <dbReference type="ARBA" id="ARBA00022801"/>
    </source>
</evidence>
<dbReference type="GO" id="GO:0000287">
    <property type="term" value="F:magnesium ion binding"/>
    <property type="evidence" value="ECO:0007669"/>
    <property type="project" value="UniProtKB-UniRule"/>
</dbReference>
<dbReference type="GO" id="GO:0004519">
    <property type="term" value="F:endonuclease activity"/>
    <property type="evidence" value="ECO:0007669"/>
    <property type="project" value="UniProtKB-KW"/>
</dbReference>
<feature type="domain" description="PIN" evidence="9">
    <location>
        <begin position="4"/>
        <end position="123"/>
    </location>
</feature>
<evidence type="ECO:0000256" key="1">
    <source>
        <dbReference type="ARBA" id="ARBA00001946"/>
    </source>
</evidence>
<dbReference type="GO" id="GO:0004540">
    <property type="term" value="F:RNA nuclease activity"/>
    <property type="evidence" value="ECO:0007669"/>
    <property type="project" value="InterPro"/>
</dbReference>
<dbReference type="InterPro" id="IPR022907">
    <property type="entry name" value="VapC_family"/>
</dbReference>
<dbReference type="Gene3D" id="3.40.50.1010">
    <property type="entry name" value="5'-nuclease"/>
    <property type="match status" value="1"/>
</dbReference>
<comment type="function">
    <text evidence="8">Toxic component of a toxin-antitoxin (TA) system. An RNase.</text>
</comment>
<keyword evidence="2 8" id="KW-1277">Toxin-antitoxin system</keyword>
<keyword evidence="11" id="KW-1185">Reference proteome</keyword>
<comment type="similarity">
    <text evidence="7 8">Belongs to the PINc/VapC protein family.</text>
</comment>
<reference evidence="10 11" key="1">
    <citation type="submission" date="2018-06" db="EMBL/GenBank/DDBJ databases">
        <title>Genomic Encyclopedia of Type Strains, Phase IV (KMG-IV): sequencing the most valuable type-strain genomes for metagenomic binning, comparative biology and taxonomic classification.</title>
        <authorList>
            <person name="Goeker M."/>
        </authorList>
    </citation>
    <scope>NUCLEOTIDE SEQUENCE [LARGE SCALE GENOMIC DNA]</scope>
    <source>
        <strain evidence="10 11">DSM 24032</strain>
    </source>
</reference>
<dbReference type="EC" id="3.1.-.-" evidence="8"/>
<evidence type="ECO:0000313" key="11">
    <source>
        <dbReference type="Proteomes" id="UP000253083"/>
    </source>
</evidence>
<dbReference type="AlphaFoldDB" id="A0A395JJ29"/>
<dbReference type="RefSeq" id="WP_113955278.1">
    <property type="nucleotide sequence ID" value="NZ_QNRT01000005.1"/>
</dbReference>
<dbReference type="GO" id="GO:0090729">
    <property type="term" value="F:toxin activity"/>
    <property type="evidence" value="ECO:0007669"/>
    <property type="project" value="UniProtKB-KW"/>
</dbReference>
<feature type="binding site" evidence="8">
    <location>
        <position position="7"/>
    </location>
    <ligand>
        <name>Mg(2+)</name>
        <dbReference type="ChEBI" id="CHEBI:18420"/>
    </ligand>
</feature>
<dbReference type="InterPro" id="IPR002716">
    <property type="entry name" value="PIN_dom"/>
</dbReference>